<dbReference type="PANTHER" id="PTHR46068:SF1">
    <property type="entry name" value="TRANSPOSASE IS30-LIKE HTH DOMAIN-CONTAINING PROTEIN"/>
    <property type="match status" value="1"/>
</dbReference>
<evidence type="ECO:0000313" key="3">
    <source>
        <dbReference type="Proteomes" id="UP001158986"/>
    </source>
</evidence>
<dbReference type="InterPro" id="IPR036388">
    <property type="entry name" value="WH-like_DNA-bd_sf"/>
</dbReference>
<accession>A0ABN8CUK1</accession>
<reference evidence="2 3" key="1">
    <citation type="submission" date="2021-11" db="EMBL/GenBank/DDBJ databases">
        <authorList>
            <person name="Islam A."/>
            <person name="Islam S."/>
            <person name="Flora M.S."/>
            <person name="Rahman M."/>
            <person name="Ziaur R.M."/>
            <person name="Epstein J.H."/>
            <person name="Hassan M."/>
            <person name="Klassen M."/>
            <person name="Woodard K."/>
            <person name="Webb A."/>
            <person name="Webby R.J."/>
            <person name="El Zowalaty M.E."/>
        </authorList>
    </citation>
    <scope>NUCLEOTIDE SEQUENCE [LARGE SCALE GENOMIC DNA]</scope>
    <source>
        <strain evidence="2">Pbs1</strain>
    </source>
</reference>
<sequence>MVMNRFDDNHLLCLNRVHVMETQLRADQKNAELQSRYKTTFAHLSPWSDDEAPEEEDSDMSDEDYSDDKEDNVELEETPCSSSQRPFFFDGLEFYLAMSQVREHTVRSVLALGIAKTLSTLRDEKQNESIATIEQHYPDITCLSTNMMTTITTTTTVQQHSEIETTTSAPKMTLLAALRLSSSVSAMIQDESLIKHSVTTSCGAVECKECRVSMCCHCNHDAATFTNIPIIIEAHTVSDAQGASLSEHNAACLTQQHQQKRVEYSMKIREQCVELYAQGQGYRQLGKALNMPHTSVRAIVDKAQRTGTVTSGKRTGRPRKTNGIVDQVIQQAVKTNEKSSACMIQNELVTGYGLRVSCETIRRRVKDQSRQYVSGTRSGGAIVEEERLRAMARMMMLDGESLAATNLMTFENEVEEQTSI</sequence>
<dbReference type="PANTHER" id="PTHR46068">
    <property type="entry name" value="PROTEIN CBG27172"/>
    <property type="match status" value="1"/>
</dbReference>
<organism evidence="2 3">
    <name type="scientific">Peronospora belbahrii</name>
    <dbReference type="NCBI Taxonomy" id="622444"/>
    <lineage>
        <taxon>Eukaryota</taxon>
        <taxon>Sar</taxon>
        <taxon>Stramenopiles</taxon>
        <taxon>Oomycota</taxon>
        <taxon>Peronosporomycetes</taxon>
        <taxon>Peronosporales</taxon>
        <taxon>Peronosporaceae</taxon>
        <taxon>Peronospora</taxon>
    </lineage>
</organism>
<keyword evidence="3" id="KW-1185">Reference proteome</keyword>
<protein>
    <recommendedName>
        <fullName evidence="4">Transposase Tc1-like domain-containing protein</fullName>
    </recommendedName>
</protein>
<feature type="compositionally biased region" description="Acidic residues" evidence="1">
    <location>
        <begin position="48"/>
        <end position="77"/>
    </location>
</feature>
<name>A0ABN8CUK1_9STRA</name>
<evidence type="ECO:0000256" key="1">
    <source>
        <dbReference type="SAM" id="MobiDB-lite"/>
    </source>
</evidence>
<proteinExistence type="predicted"/>
<dbReference type="Proteomes" id="UP001158986">
    <property type="component" value="Unassembled WGS sequence"/>
</dbReference>
<dbReference type="SUPFAM" id="SSF46689">
    <property type="entry name" value="Homeodomain-like"/>
    <property type="match status" value="1"/>
</dbReference>
<evidence type="ECO:0000313" key="2">
    <source>
        <dbReference type="EMBL" id="CAH0516582.1"/>
    </source>
</evidence>
<comment type="caution">
    <text evidence="2">The sequence shown here is derived from an EMBL/GenBank/DDBJ whole genome shotgun (WGS) entry which is preliminary data.</text>
</comment>
<dbReference type="InterPro" id="IPR009057">
    <property type="entry name" value="Homeodomain-like_sf"/>
</dbReference>
<evidence type="ECO:0008006" key="4">
    <source>
        <dbReference type="Google" id="ProtNLM"/>
    </source>
</evidence>
<feature type="region of interest" description="Disordered" evidence="1">
    <location>
        <begin position="44"/>
        <end position="82"/>
    </location>
</feature>
<dbReference type="Gene3D" id="1.10.10.10">
    <property type="entry name" value="Winged helix-like DNA-binding domain superfamily/Winged helix DNA-binding domain"/>
    <property type="match status" value="1"/>
</dbReference>
<dbReference type="EMBL" id="CAKLCB010000177">
    <property type="protein sequence ID" value="CAH0516582.1"/>
    <property type="molecule type" value="Genomic_DNA"/>
</dbReference>
<gene>
    <name evidence="2" type="ORF">PBS001_LOCUS3241</name>
</gene>